<dbReference type="PRINTS" id="PR00038">
    <property type="entry name" value="HTHLUXR"/>
</dbReference>
<proteinExistence type="predicted"/>
<keyword evidence="5" id="KW-0804">Transcription</keyword>
<sequence>MRDITEPAQRDTVLVVDDSPESLSLITDALASAGVTVLVALDGRSALGMLDEVTPDIVLMDAMMPGLDGFETCRLLKQRHDLPVIFMTGLSETEHIVRGMEVGGVDYITKPVAPDELLARMRVHLTNARRTSSARAALDASGRHMLAVNAAGAILWSTPQASRLLEEILSQDGLVVDGESLPLSEWLARCLLTMGAPAVSVPGAEARVEASLIGQLAEDEYLLNLSRKRDVLPEQLLGERLGLTQRQAEVLYWIANGKSNRDIALILDMSPRTVNKHLEQVFLKLGVENRTSAAVIGLNAMN</sequence>
<evidence type="ECO:0000256" key="6">
    <source>
        <dbReference type="PROSITE-ProRule" id="PRU00169"/>
    </source>
</evidence>
<evidence type="ECO:0000313" key="9">
    <source>
        <dbReference type="EMBL" id="MFC2991364.1"/>
    </source>
</evidence>
<evidence type="ECO:0000256" key="3">
    <source>
        <dbReference type="ARBA" id="ARBA00023015"/>
    </source>
</evidence>
<keyword evidence="10" id="KW-1185">Reference proteome</keyword>
<dbReference type="EMBL" id="JBHRSQ010000007">
    <property type="protein sequence ID" value="MFC2991364.1"/>
    <property type="molecule type" value="Genomic_DNA"/>
</dbReference>
<name>A0ABV7B2R2_9GAMM</name>
<dbReference type="PROSITE" id="PS50110">
    <property type="entry name" value="RESPONSE_REGULATORY"/>
    <property type="match status" value="1"/>
</dbReference>
<gene>
    <name evidence="9" type="ORF">ACFODV_04905</name>
</gene>
<dbReference type="InterPro" id="IPR016032">
    <property type="entry name" value="Sig_transdc_resp-reg_C-effctor"/>
</dbReference>
<dbReference type="SMART" id="SM00421">
    <property type="entry name" value="HTH_LUXR"/>
    <property type="match status" value="1"/>
</dbReference>
<dbReference type="PROSITE" id="PS50043">
    <property type="entry name" value="HTH_LUXR_2"/>
    <property type="match status" value="1"/>
</dbReference>
<keyword evidence="4" id="KW-0238">DNA-binding</keyword>
<dbReference type="PANTHER" id="PTHR48111">
    <property type="entry name" value="REGULATOR OF RPOS"/>
    <property type="match status" value="1"/>
</dbReference>
<dbReference type="Pfam" id="PF00196">
    <property type="entry name" value="GerE"/>
    <property type="match status" value="1"/>
</dbReference>
<evidence type="ECO:0000313" key="10">
    <source>
        <dbReference type="Proteomes" id="UP001595386"/>
    </source>
</evidence>
<keyword evidence="3" id="KW-0805">Transcription regulation</keyword>
<evidence type="ECO:0000259" key="8">
    <source>
        <dbReference type="PROSITE" id="PS50110"/>
    </source>
</evidence>
<comment type="caution">
    <text evidence="9">The sequence shown here is derived from an EMBL/GenBank/DDBJ whole genome shotgun (WGS) entry which is preliminary data.</text>
</comment>
<dbReference type="Pfam" id="PF00072">
    <property type="entry name" value="Response_reg"/>
    <property type="match status" value="1"/>
</dbReference>
<keyword evidence="2" id="KW-0902">Two-component regulatory system</keyword>
<dbReference type="InterPro" id="IPR036388">
    <property type="entry name" value="WH-like_DNA-bd_sf"/>
</dbReference>
<dbReference type="InterPro" id="IPR001789">
    <property type="entry name" value="Sig_transdc_resp-reg_receiver"/>
</dbReference>
<dbReference type="SMART" id="SM00448">
    <property type="entry name" value="REC"/>
    <property type="match status" value="1"/>
</dbReference>
<dbReference type="Gene3D" id="3.40.50.2300">
    <property type="match status" value="1"/>
</dbReference>
<dbReference type="Gene3D" id="1.10.10.10">
    <property type="entry name" value="Winged helix-like DNA-binding domain superfamily/Winged helix DNA-binding domain"/>
    <property type="match status" value="1"/>
</dbReference>
<organism evidence="9 10">
    <name type="scientific">Halomonas tibetensis</name>
    <dbReference type="NCBI Taxonomy" id="2259590"/>
    <lineage>
        <taxon>Bacteria</taxon>
        <taxon>Pseudomonadati</taxon>
        <taxon>Pseudomonadota</taxon>
        <taxon>Gammaproteobacteria</taxon>
        <taxon>Oceanospirillales</taxon>
        <taxon>Halomonadaceae</taxon>
        <taxon>Halomonas</taxon>
    </lineage>
</organism>
<protein>
    <submittedName>
        <fullName evidence="9">Response regulator</fullName>
    </submittedName>
</protein>
<feature type="domain" description="HTH luxR-type" evidence="7">
    <location>
        <begin position="236"/>
        <end position="301"/>
    </location>
</feature>
<keyword evidence="1 6" id="KW-0597">Phosphoprotein</keyword>
<evidence type="ECO:0000256" key="2">
    <source>
        <dbReference type="ARBA" id="ARBA00023012"/>
    </source>
</evidence>
<dbReference type="RefSeq" id="WP_379755483.1">
    <property type="nucleotide sequence ID" value="NZ_JBHRSQ010000007.1"/>
</dbReference>
<feature type="domain" description="Response regulatory" evidence="8">
    <location>
        <begin position="12"/>
        <end position="125"/>
    </location>
</feature>
<feature type="modified residue" description="4-aspartylphosphate" evidence="6">
    <location>
        <position position="61"/>
    </location>
</feature>
<dbReference type="InterPro" id="IPR039420">
    <property type="entry name" value="WalR-like"/>
</dbReference>
<dbReference type="CDD" id="cd06170">
    <property type="entry name" value="LuxR_C_like"/>
    <property type="match status" value="1"/>
</dbReference>
<dbReference type="PANTHER" id="PTHR48111:SF1">
    <property type="entry name" value="TWO-COMPONENT RESPONSE REGULATOR ORR33"/>
    <property type="match status" value="1"/>
</dbReference>
<evidence type="ECO:0000256" key="1">
    <source>
        <dbReference type="ARBA" id="ARBA00022553"/>
    </source>
</evidence>
<evidence type="ECO:0000256" key="4">
    <source>
        <dbReference type="ARBA" id="ARBA00023125"/>
    </source>
</evidence>
<dbReference type="SUPFAM" id="SSF52172">
    <property type="entry name" value="CheY-like"/>
    <property type="match status" value="1"/>
</dbReference>
<accession>A0ABV7B2R2</accession>
<dbReference type="InterPro" id="IPR011006">
    <property type="entry name" value="CheY-like_superfamily"/>
</dbReference>
<evidence type="ECO:0000256" key="5">
    <source>
        <dbReference type="ARBA" id="ARBA00023163"/>
    </source>
</evidence>
<evidence type="ECO:0000259" key="7">
    <source>
        <dbReference type="PROSITE" id="PS50043"/>
    </source>
</evidence>
<dbReference type="InterPro" id="IPR000792">
    <property type="entry name" value="Tscrpt_reg_LuxR_C"/>
</dbReference>
<dbReference type="SUPFAM" id="SSF46894">
    <property type="entry name" value="C-terminal effector domain of the bipartite response regulators"/>
    <property type="match status" value="1"/>
</dbReference>
<dbReference type="Proteomes" id="UP001595386">
    <property type="component" value="Unassembled WGS sequence"/>
</dbReference>
<reference evidence="10" key="1">
    <citation type="journal article" date="2019" name="Int. J. Syst. Evol. Microbiol.">
        <title>The Global Catalogue of Microorganisms (GCM) 10K type strain sequencing project: providing services to taxonomists for standard genome sequencing and annotation.</title>
        <authorList>
            <consortium name="The Broad Institute Genomics Platform"/>
            <consortium name="The Broad Institute Genome Sequencing Center for Infectious Disease"/>
            <person name="Wu L."/>
            <person name="Ma J."/>
        </authorList>
    </citation>
    <scope>NUCLEOTIDE SEQUENCE [LARGE SCALE GENOMIC DNA]</scope>
    <source>
        <strain evidence="10">KCTC 52660</strain>
    </source>
</reference>